<dbReference type="STRING" id="283909.R7UM76"/>
<dbReference type="InterPro" id="IPR032675">
    <property type="entry name" value="LRR_dom_sf"/>
</dbReference>
<dbReference type="PANTHER" id="PTHR45712:SF22">
    <property type="entry name" value="INSULIN-LIKE GROWTH FACTOR-BINDING PROTEIN COMPLEX ACID LABILE SUBUNIT"/>
    <property type="match status" value="1"/>
</dbReference>
<dbReference type="PROSITE" id="PS51450">
    <property type="entry name" value="LRR"/>
    <property type="match status" value="1"/>
</dbReference>
<evidence type="ECO:0000256" key="1">
    <source>
        <dbReference type="ARBA" id="ARBA00022614"/>
    </source>
</evidence>
<reference evidence="5" key="1">
    <citation type="submission" date="2012-12" db="EMBL/GenBank/DDBJ databases">
        <authorList>
            <person name="Hellsten U."/>
            <person name="Grimwood J."/>
            <person name="Chapman J.A."/>
            <person name="Shapiro H."/>
            <person name="Aerts A."/>
            <person name="Otillar R.P."/>
            <person name="Terry A.Y."/>
            <person name="Boore J.L."/>
            <person name="Simakov O."/>
            <person name="Marletaz F."/>
            <person name="Cho S.-J."/>
            <person name="Edsinger-Gonzales E."/>
            <person name="Havlak P."/>
            <person name="Kuo D.-H."/>
            <person name="Larsson T."/>
            <person name="Lv J."/>
            <person name="Arendt D."/>
            <person name="Savage R."/>
            <person name="Osoegawa K."/>
            <person name="de Jong P."/>
            <person name="Lindberg D.R."/>
            <person name="Seaver E.C."/>
            <person name="Weisblat D.A."/>
            <person name="Putnam N.H."/>
            <person name="Grigoriev I.V."/>
            <person name="Rokhsar D.S."/>
        </authorList>
    </citation>
    <scope>NUCLEOTIDE SEQUENCE</scope>
    <source>
        <strain evidence="5">I ESC-2004</strain>
    </source>
</reference>
<reference evidence="3 5" key="2">
    <citation type="journal article" date="2013" name="Nature">
        <title>Insights into bilaterian evolution from three spiralian genomes.</title>
        <authorList>
            <person name="Simakov O."/>
            <person name="Marletaz F."/>
            <person name="Cho S.J."/>
            <person name="Edsinger-Gonzales E."/>
            <person name="Havlak P."/>
            <person name="Hellsten U."/>
            <person name="Kuo D.H."/>
            <person name="Larsson T."/>
            <person name="Lv J."/>
            <person name="Arendt D."/>
            <person name="Savage R."/>
            <person name="Osoegawa K."/>
            <person name="de Jong P."/>
            <person name="Grimwood J."/>
            <person name="Chapman J.A."/>
            <person name="Shapiro H."/>
            <person name="Aerts A."/>
            <person name="Otillar R.P."/>
            <person name="Terry A.Y."/>
            <person name="Boore J.L."/>
            <person name="Grigoriev I.V."/>
            <person name="Lindberg D.R."/>
            <person name="Seaver E.C."/>
            <person name="Weisblat D.A."/>
            <person name="Putnam N.H."/>
            <person name="Rokhsar D.S."/>
        </authorList>
    </citation>
    <scope>NUCLEOTIDE SEQUENCE</scope>
    <source>
        <strain evidence="3 5">I ESC-2004</strain>
    </source>
</reference>
<dbReference type="AlphaFoldDB" id="R7UM76"/>
<dbReference type="OrthoDB" id="6137799at2759"/>
<dbReference type="HOGENOM" id="CLU_1143499_0_0_1"/>
<dbReference type="Gene3D" id="3.80.10.10">
    <property type="entry name" value="Ribonuclease Inhibitor"/>
    <property type="match status" value="2"/>
</dbReference>
<keyword evidence="2" id="KW-0677">Repeat</keyword>
<dbReference type="Pfam" id="PF13855">
    <property type="entry name" value="LRR_8"/>
    <property type="match status" value="1"/>
</dbReference>
<sequence length="199" mass="22149">MPVNATRMNLEMKQITAVPANAFSQCLHLVELIMNNNLITYVDEDAFTGTRISIINMNSNQLTAVPDLSVIKETLINLYMKHNKITDINNVMLLTNLEILLIGENSISSMDTDLLAALPSLNTFGLYDNHVVSLDVFLTATQNKRMTIYIGGNPIVQNCTCNLKNTLQQLNKKLDFIGSCQVGTFTMSIQDLRAESMCL</sequence>
<organism evidence="3">
    <name type="scientific">Capitella teleta</name>
    <name type="common">Polychaete worm</name>
    <dbReference type="NCBI Taxonomy" id="283909"/>
    <lineage>
        <taxon>Eukaryota</taxon>
        <taxon>Metazoa</taxon>
        <taxon>Spiralia</taxon>
        <taxon>Lophotrochozoa</taxon>
        <taxon>Annelida</taxon>
        <taxon>Polychaeta</taxon>
        <taxon>Sedentaria</taxon>
        <taxon>Scolecida</taxon>
        <taxon>Capitellidae</taxon>
        <taxon>Capitella</taxon>
    </lineage>
</organism>
<evidence type="ECO:0008006" key="6">
    <source>
        <dbReference type="Google" id="ProtNLM"/>
    </source>
</evidence>
<accession>R7UM76</accession>
<evidence type="ECO:0000256" key="2">
    <source>
        <dbReference type="ARBA" id="ARBA00022737"/>
    </source>
</evidence>
<keyword evidence="5" id="KW-1185">Reference proteome</keyword>
<evidence type="ECO:0000313" key="4">
    <source>
        <dbReference type="EnsemblMetazoa" id="CapteP208095"/>
    </source>
</evidence>
<feature type="non-terminal residue" evidence="3">
    <location>
        <position position="199"/>
    </location>
</feature>
<dbReference type="Proteomes" id="UP000014760">
    <property type="component" value="Unassembled WGS sequence"/>
</dbReference>
<dbReference type="EMBL" id="AMQN01044856">
    <property type="status" value="NOT_ANNOTATED_CDS"/>
    <property type="molecule type" value="Genomic_DNA"/>
</dbReference>
<dbReference type="InterPro" id="IPR001611">
    <property type="entry name" value="Leu-rich_rpt"/>
</dbReference>
<dbReference type="EnsemblMetazoa" id="CapteT208095">
    <property type="protein sequence ID" value="CapteP208095"/>
    <property type="gene ID" value="CapteG208095"/>
</dbReference>
<gene>
    <name evidence="3" type="ORF">CAPTEDRAFT_208095</name>
</gene>
<protein>
    <recommendedName>
        <fullName evidence="6">LRRCT domain-containing protein</fullName>
    </recommendedName>
</protein>
<name>R7UM76_CAPTE</name>
<dbReference type="PANTHER" id="PTHR45712">
    <property type="entry name" value="AGAP008170-PA"/>
    <property type="match status" value="1"/>
</dbReference>
<keyword evidence="1" id="KW-0433">Leucine-rich repeat</keyword>
<reference evidence="4" key="3">
    <citation type="submission" date="2015-06" db="UniProtKB">
        <authorList>
            <consortium name="EnsemblMetazoa"/>
        </authorList>
    </citation>
    <scope>IDENTIFICATION</scope>
</reference>
<evidence type="ECO:0000313" key="3">
    <source>
        <dbReference type="EMBL" id="ELU04372.1"/>
    </source>
</evidence>
<dbReference type="InterPro" id="IPR050333">
    <property type="entry name" value="SLRP"/>
</dbReference>
<dbReference type="EMBL" id="KB302386">
    <property type="protein sequence ID" value="ELU04372.1"/>
    <property type="molecule type" value="Genomic_DNA"/>
</dbReference>
<evidence type="ECO:0000313" key="5">
    <source>
        <dbReference type="Proteomes" id="UP000014760"/>
    </source>
</evidence>
<dbReference type="SUPFAM" id="SSF52058">
    <property type="entry name" value="L domain-like"/>
    <property type="match status" value="1"/>
</dbReference>
<proteinExistence type="predicted"/>